<evidence type="ECO:0000313" key="10">
    <source>
        <dbReference type="EMBL" id="KAA6303861.1"/>
    </source>
</evidence>
<evidence type="ECO:0000256" key="7">
    <source>
        <dbReference type="ARBA" id="ARBA00023136"/>
    </source>
</evidence>
<dbReference type="GO" id="GO:0015297">
    <property type="term" value="F:antiporter activity"/>
    <property type="evidence" value="ECO:0007669"/>
    <property type="project" value="UniProtKB-KW"/>
</dbReference>
<keyword evidence="6" id="KW-0406">Ion transport</keyword>
<dbReference type="Pfam" id="PF00999">
    <property type="entry name" value="Na_H_Exchanger"/>
    <property type="match status" value="1"/>
</dbReference>
<evidence type="ECO:0000256" key="2">
    <source>
        <dbReference type="ARBA" id="ARBA00022448"/>
    </source>
</evidence>
<sequence>HDIGSSSDFNCSFEVAFALCLLHLGRGIVVHHVECNYPIFLFELAGLEGILGAFLAGLMLNRLIPSLSPLMNRIEFVGNALFIPYFLIGVGMIINIHALFAGGESLKVTIVMILVATGSKWLSARLAQKTFRMYADERSIMFGLSNAHAAAALAVVLIGNKVEISPG</sequence>
<dbReference type="AlphaFoldDB" id="A0A5J4P5G9"/>
<gene>
    <name evidence="10" type="ORF">EZS27_044497</name>
</gene>
<evidence type="ECO:0000256" key="1">
    <source>
        <dbReference type="ARBA" id="ARBA00004141"/>
    </source>
</evidence>
<feature type="transmembrane region" description="Helical" evidence="8">
    <location>
        <begin position="76"/>
        <end position="100"/>
    </location>
</feature>
<keyword evidence="2" id="KW-0813">Transport</keyword>
<comment type="caution">
    <text evidence="10">The sequence shown here is derived from an EMBL/GenBank/DDBJ whole genome shotgun (WGS) entry which is preliminary data.</text>
</comment>
<keyword evidence="5 8" id="KW-1133">Transmembrane helix</keyword>
<accession>A0A5J4P5G9</accession>
<keyword evidence="7 8" id="KW-0472">Membrane</keyword>
<evidence type="ECO:0000256" key="5">
    <source>
        <dbReference type="ARBA" id="ARBA00022989"/>
    </source>
</evidence>
<keyword evidence="3" id="KW-0050">Antiport</keyword>
<dbReference type="InterPro" id="IPR038770">
    <property type="entry name" value="Na+/solute_symporter_sf"/>
</dbReference>
<keyword evidence="4 8" id="KW-0812">Transmembrane</keyword>
<dbReference type="PANTHER" id="PTHR43562">
    <property type="entry name" value="NAPA-TYPE SODIUM/HYDROGEN ANTIPORTER"/>
    <property type="match status" value="1"/>
</dbReference>
<protein>
    <recommendedName>
        <fullName evidence="9">Cation/H+ exchanger transmembrane domain-containing protein</fullName>
    </recommendedName>
</protein>
<dbReference type="GO" id="GO:1902600">
    <property type="term" value="P:proton transmembrane transport"/>
    <property type="evidence" value="ECO:0007669"/>
    <property type="project" value="InterPro"/>
</dbReference>
<evidence type="ECO:0000256" key="6">
    <source>
        <dbReference type="ARBA" id="ARBA00023065"/>
    </source>
</evidence>
<evidence type="ECO:0000256" key="8">
    <source>
        <dbReference type="SAM" id="Phobius"/>
    </source>
</evidence>
<dbReference type="PANTHER" id="PTHR43562:SF4">
    <property type="entry name" value="NA(+)_H(+) ANTIPORTER NHAS5"/>
    <property type="match status" value="1"/>
</dbReference>
<evidence type="ECO:0000256" key="4">
    <source>
        <dbReference type="ARBA" id="ARBA00022692"/>
    </source>
</evidence>
<feature type="non-terminal residue" evidence="10">
    <location>
        <position position="1"/>
    </location>
</feature>
<reference evidence="10" key="1">
    <citation type="submission" date="2019-03" db="EMBL/GenBank/DDBJ databases">
        <title>Single cell metagenomics reveals metabolic interactions within the superorganism composed of flagellate Streblomastix strix and complex community of Bacteroidetes bacteria on its surface.</title>
        <authorList>
            <person name="Treitli S.C."/>
            <person name="Kolisko M."/>
            <person name="Husnik F."/>
            <person name="Keeling P."/>
            <person name="Hampl V."/>
        </authorList>
    </citation>
    <scope>NUCLEOTIDE SEQUENCE</scope>
    <source>
        <strain evidence="10">STM</strain>
    </source>
</reference>
<comment type="subcellular location">
    <subcellularLocation>
        <location evidence="1">Membrane</location>
        <topology evidence="1">Multi-pass membrane protein</topology>
    </subcellularLocation>
</comment>
<feature type="transmembrane region" description="Helical" evidence="8">
    <location>
        <begin position="106"/>
        <end position="127"/>
    </location>
</feature>
<dbReference type="EMBL" id="SNRY01011990">
    <property type="protein sequence ID" value="KAA6303861.1"/>
    <property type="molecule type" value="Genomic_DNA"/>
</dbReference>
<dbReference type="Gene3D" id="1.20.1530.20">
    <property type="match status" value="1"/>
</dbReference>
<evidence type="ECO:0000259" key="9">
    <source>
        <dbReference type="Pfam" id="PF00999"/>
    </source>
</evidence>
<proteinExistence type="predicted"/>
<feature type="transmembrane region" description="Helical" evidence="8">
    <location>
        <begin position="139"/>
        <end position="159"/>
    </location>
</feature>
<dbReference type="InterPro" id="IPR006153">
    <property type="entry name" value="Cation/H_exchanger_TM"/>
</dbReference>
<feature type="domain" description="Cation/H+ exchanger transmembrane" evidence="9">
    <location>
        <begin position="40"/>
        <end position="160"/>
    </location>
</feature>
<feature type="transmembrane region" description="Helical" evidence="8">
    <location>
        <begin position="39"/>
        <end position="64"/>
    </location>
</feature>
<evidence type="ECO:0000256" key="3">
    <source>
        <dbReference type="ARBA" id="ARBA00022449"/>
    </source>
</evidence>
<organism evidence="10">
    <name type="scientific">termite gut metagenome</name>
    <dbReference type="NCBI Taxonomy" id="433724"/>
    <lineage>
        <taxon>unclassified sequences</taxon>
        <taxon>metagenomes</taxon>
        <taxon>organismal metagenomes</taxon>
    </lineage>
</organism>
<dbReference type="GO" id="GO:0016020">
    <property type="term" value="C:membrane"/>
    <property type="evidence" value="ECO:0007669"/>
    <property type="project" value="UniProtKB-SubCell"/>
</dbReference>
<name>A0A5J4P5G9_9ZZZZ</name>
<feature type="non-terminal residue" evidence="10">
    <location>
        <position position="167"/>
    </location>
</feature>